<accession>T1EWK2</accession>
<dbReference type="EMBL" id="KB097700">
    <property type="protein sequence ID" value="ESN91295.1"/>
    <property type="molecule type" value="Genomic_DNA"/>
</dbReference>
<gene>
    <name evidence="2" type="primary">20200952</name>
    <name evidence="1" type="ORF">HELRODRAFT_165300</name>
</gene>
<name>T1EWK2_HELRO</name>
<proteinExistence type="predicted"/>
<protein>
    <submittedName>
        <fullName evidence="1 2">Uncharacterized protein</fullName>
    </submittedName>
</protein>
<dbReference type="EMBL" id="AMQM01002016">
    <property type="status" value="NOT_ANNOTATED_CDS"/>
    <property type="molecule type" value="Genomic_DNA"/>
</dbReference>
<dbReference type="Proteomes" id="UP000015101">
    <property type="component" value="Unassembled WGS sequence"/>
</dbReference>
<dbReference type="InParanoid" id="T1EWK2"/>
<evidence type="ECO:0000313" key="3">
    <source>
        <dbReference type="Proteomes" id="UP000015101"/>
    </source>
</evidence>
<evidence type="ECO:0000313" key="1">
    <source>
        <dbReference type="EMBL" id="ESN91295.1"/>
    </source>
</evidence>
<reference evidence="3" key="1">
    <citation type="submission" date="2012-12" db="EMBL/GenBank/DDBJ databases">
        <authorList>
            <person name="Hellsten U."/>
            <person name="Grimwood J."/>
            <person name="Chapman J.A."/>
            <person name="Shapiro H."/>
            <person name="Aerts A."/>
            <person name="Otillar R.P."/>
            <person name="Terry A.Y."/>
            <person name="Boore J.L."/>
            <person name="Simakov O."/>
            <person name="Marletaz F."/>
            <person name="Cho S.-J."/>
            <person name="Edsinger-Gonzales E."/>
            <person name="Havlak P."/>
            <person name="Kuo D.-H."/>
            <person name="Larsson T."/>
            <person name="Lv J."/>
            <person name="Arendt D."/>
            <person name="Savage R."/>
            <person name="Osoegawa K."/>
            <person name="de Jong P."/>
            <person name="Lindberg D.R."/>
            <person name="Seaver E.C."/>
            <person name="Weisblat D.A."/>
            <person name="Putnam N.H."/>
            <person name="Grigoriev I.V."/>
            <person name="Rokhsar D.S."/>
        </authorList>
    </citation>
    <scope>NUCLEOTIDE SEQUENCE</scope>
</reference>
<reference evidence="2" key="3">
    <citation type="submission" date="2015-06" db="UniProtKB">
        <authorList>
            <consortium name="EnsemblMetazoa"/>
        </authorList>
    </citation>
    <scope>IDENTIFICATION</scope>
</reference>
<keyword evidence="3" id="KW-1185">Reference proteome</keyword>
<reference evidence="1 3" key="2">
    <citation type="journal article" date="2013" name="Nature">
        <title>Insights into bilaterian evolution from three spiralian genomes.</title>
        <authorList>
            <person name="Simakov O."/>
            <person name="Marletaz F."/>
            <person name="Cho S.J."/>
            <person name="Edsinger-Gonzales E."/>
            <person name="Havlak P."/>
            <person name="Hellsten U."/>
            <person name="Kuo D.H."/>
            <person name="Larsson T."/>
            <person name="Lv J."/>
            <person name="Arendt D."/>
            <person name="Savage R."/>
            <person name="Osoegawa K."/>
            <person name="de Jong P."/>
            <person name="Grimwood J."/>
            <person name="Chapman J.A."/>
            <person name="Shapiro H."/>
            <person name="Aerts A."/>
            <person name="Otillar R.P."/>
            <person name="Terry A.Y."/>
            <person name="Boore J.L."/>
            <person name="Grigoriev I.V."/>
            <person name="Lindberg D.R."/>
            <person name="Seaver E.C."/>
            <person name="Weisblat D.A."/>
            <person name="Putnam N.H."/>
            <person name="Rokhsar D.S."/>
        </authorList>
    </citation>
    <scope>NUCLEOTIDE SEQUENCE</scope>
</reference>
<dbReference type="AlphaFoldDB" id="T1EWK2"/>
<dbReference type="HOGENOM" id="CLU_2006393_0_0_1"/>
<sequence length="124" mass="14008">MAMKDSVTIDTQGNVFHDLELHERICIEGSEGMKFKVDSIDGRFSTRSGCFRCTTTDEQFWCDQAHFSNNDKTCCCINGNNVAAFRLSTSTGKTSFVCVSMLPITQRALTGRAFWFLDLFAYEM</sequence>
<dbReference type="KEGG" id="hro:HELRODRAFT_165300"/>
<evidence type="ECO:0000313" key="2">
    <source>
        <dbReference type="EnsemblMetazoa" id="HelroP165300"/>
    </source>
</evidence>
<organism evidence="2 3">
    <name type="scientific">Helobdella robusta</name>
    <name type="common">Californian leech</name>
    <dbReference type="NCBI Taxonomy" id="6412"/>
    <lineage>
        <taxon>Eukaryota</taxon>
        <taxon>Metazoa</taxon>
        <taxon>Spiralia</taxon>
        <taxon>Lophotrochozoa</taxon>
        <taxon>Annelida</taxon>
        <taxon>Clitellata</taxon>
        <taxon>Hirudinea</taxon>
        <taxon>Rhynchobdellida</taxon>
        <taxon>Glossiphoniidae</taxon>
        <taxon>Helobdella</taxon>
    </lineage>
</organism>
<dbReference type="CTD" id="20200952"/>
<dbReference type="RefSeq" id="XP_009030174.1">
    <property type="nucleotide sequence ID" value="XM_009031926.1"/>
</dbReference>
<dbReference type="EnsemblMetazoa" id="HelroT165300">
    <property type="protein sequence ID" value="HelroP165300"/>
    <property type="gene ID" value="HelroG165300"/>
</dbReference>
<dbReference type="GeneID" id="20200952"/>